<dbReference type="Gene3D" id="2.60.120.620">
    <property type="entry name" value="q2cbj1_9rhob like domain"/>
    <property type="match status" value="1"/>
</dbReference>
<protein>
    <recommendedName>
        <fullName evidence="3">2OG-Fe dioxygenase family protein</fullName>
    </recommendedName>
</protein>
<dbReference type="InterPro" id="IPR018724">
    <property type="entry name" value="2OG-Fe_dioxygenase"/>
</dbReference>
<reference evidence="1 2" key="1">
    <citation type="submission" date="2020-08" db="EMBL/GenBank/DDBJ databases">
        <title>Sequencing the genomes of 1000 actinobacteria strains.</title>
        <authorList>
            <person name="Klenk H.-P."/>
        </authorList>
    </citation>
    <scope>NUCLEOTIDE SEQUENCE [LARGE SCALE GENOMIC DNA]</scope>
    <source>
        <strain evidence="1 2">DSM 41654</strain>
    </source>
</reference>
<gene>
    <name evidence="1" type="ORF">FHR34_007117</name>
</gene>
<dbReference type="AlphaFoldDB" id="A0A7W7R9N6"/>
<dbReference type="Pfam" id="PF10014">
    <property type="entry name" value="2OG-Fe_Oxy_2"/>
    <property type="match status" value="1"/>
</dbReference>
<dbReference type="GO" id="GO:0051213">
    <property type="term" value="F:dioxygenase activity"/>
    <property type="evidence" value="ECO:0007669"/>
    <property type="project" value="InterPro"/>
</dbReference>
<dbReference type="EMBL" id="JACHJV010000002">
    <property type="protein sequence ID" value="MBB4928022.1"/>
    <property type="molecule type" value="Genomic_DNA"/>
</dbReference>
<evidence type="ECO:0000313" key="1">
    <source>
        <dbReference type="EMBL" id="MBB4928022.1"/>
    </source>
</evidence>
<comment type="caution">
    <text evidence="1">The sequence shown here is derived from an EMBL/GenBank/DDBJ whole genome shotgun (WGS) entry which is preliminary data.</text>
</comment>
<name>A0A7W7R9N6_KITKI</name>
<organism evidence="1 2">
    <name type="scientific">Kitasatospora kifunensis</name>
    <name type="common">Streptomyces kifunensis</name>
    <dbReference type="NCBI Taxonomy" id="58351"/>
    <lineage>
        <taxon>Bacteria</taxon>
        <taxon>Bacillati</taxon>
        <taxon>Actinomycetota</taxon>
        <taxon>Actinomycetes</taxon>
        <taxon>Kitasatosporales</taxon>
        <taxon>Streptomycetaceae</taxon>
        <taxon>Kitasatospora</taxon>
    </lineage>
</organism>
<keyword evidence="2" id="KW-1185">Reference proteome</keyword>
<dbReference type="RefSeq" id="WP_246561657.1">
    <property type="nucleotide sequence ID" value="NZ_JACHJV010000002.1"/>
</dbReference>
<dbReference type="Proteomes" id="UP000540506">
    <property type="component" value="Unassembled WGS sequence"/>
</dbReference>
<accession>A0A7W7R9N6</accession>
<evidence type="ECO:0000313" key="2">
    <source>
        <dbReference type="Proteomes" id="UP000540506"/>
    </source>
</evidence>
<proteinExistence type="predicted"/>
<sequence>MAVAGFARYRRKEVLEGVGDHYTDTQFEQIRRSFADLPADPYAEGSNRYRRYGGAVYLPWERSLTWLPASSHPRLGPVTEFYQGEYNPEYSGTRRYFSAIATEILENPLLREIVLFDAAQMLWLKDFGNGPLFVGVHFVKLAVDDLGDVAVSSPDALHQDGEPFSFVHLISRDNVVGGVNVIAPPRCAGLRPEEVTRDLLHAEFTLEDPLDSFGVYDPLVSHYVSSVGRGNEPRGGERSVLLVGFTPYVPHVK</sequence>
<evidence type="ECO:0008006" key="3">
    <source>
        <dbReference type="Google" id="ProtNLM"/>
    </source>
</evidence>